<reference evidence="1 2" key="1">
    <citation type="journal article" date="2015" name="Genome Biol. Evol.">
        <title>Comparative Genomics of a Bacterivorous Green Alga Reveals Evolutionary Causalities and Consequences of Phago-Mixotrophic Mode of Nutrition.</title>
        <authorList>
            <person name="Burns J.A."/>
            <person name="Paasch A."/>
            <person name="Narechania A."/>
            <person name="Kim E."/>
        </authorList>
    </citation>
    <scope>NUCLEOTIDE SEQUENCE [LARGE SCALE GENOMIC DNA]</scope>
    <source>
        <strain evidence="1 2">PLY_AMNH</strain>
    </source>
</reference>
<comment type="caution">
    <text evidence="1">The sequence shown here is derived from an EMBL/GenBank/DDBJ whole genome shotgun (WGS) entry which is preliminary data.</text>
</comment>
<protein>
    <submittedName>
        <fullName evidence="1">Uncharacterized protein</fullName>
    </submittedName>
</protein>
<organism evidence="1 2">
    <name type="scientific">Cymbomonas tetramitiformis</name>
    <dbReference type="NCBI Taxonomy" id="36881"/>
    <lineage>
        <taxon>Eukaryota</taxon>
        <taxon>Viridiplantae</taxon>
        <taxon>Chlorophyta</taxon>
        <taxon>Pyramimonadophyceae</taxon>
        <taxon>Pyramimonadales</taxon>
        <taxon>Pyramimonadaceae</taxon>
        <taxon>Cymbomonas</taxon>
    </lineage>
</organism>
<name>A0AAE0BSG9_9CHLO</name>
<evidence type="ECO:0000313" key="2">
    <source>
        <dbReference type="Proteomes" id="UP001190700"/>
    </source>
</evidence>
<dbReference type="Proteomes" id="UP001190700">
    <property type="component" value="Unassembled WGS sequence"/>
</dbReference>
<evidence type="ECO:0000313" key="1">
    <source>
        <dbReference type="EMBL" id="KAK3241936.1"/>
    </source>
</evidence>
<keyword evidence="2" id="KW-1185">Reference proteome</keyword>
<accession>A0AAE0BSG9</accession>
<sequence length="154" mass="17082">MNLHEKLLGAIPFSDVRHTGYEIGEATKVCCADMGDGVYTDSTKDCVEDTVKDSVHCTVSDSASNIVNGWNTFDGHECNDHLLALCVHAYLDTPGVKEVFRKLRGMTTHFNHSVIGQKFLHECQNLYKLNNITPPQDNDTRTGWGVPLSRRSGT</sequence>
<gene>
    <name evidence="1" type="ORF">CYMTET_48343</name>
</gene>
<proteinExistence type="predicted"/>
<dbReference type="EMBL" id="LGRX02033278">
    <property type="protein sequence ID" value="KAK3241936.1"/>
    <property type="molecule type" value="Genomic_DNA"/>
</dbReference>
<dbReference type="AlphaFoldDB" id="A0AAE0BSG9"/>